<dbReference type="AlphaFoldDB" id="A0A6G1C3R2"/>
<protein>
    <submittedName>
        <fullName evidence="1">Uncharacterized protein</fullName>
    </submittedName>
</protein>
<organism evidence="1 2">
    <name type="scientific">Oryza meyeriana var. granulata</name>
    <dbReference type="NCBI Taxonomy" id="110450"/>
    <lineage>
        <taxon>Eukaryota</taxon>
        <taxon>Viridiplantae</taxon>
        <taxon>Streptophyta</taxon>
        <taxon>Embryophyta</taxon>
        <taxon>Tracheophyta</taxon>
        <taxon>Spermatophyta</taxon>
        <taxon>Magnoliopsida</taxon>
        <taxon>Liliopsida</taxon>
        <taxon>Poales</taxon>
        <taxon>Poaceae</taxon>
        <taxon>BOP clade</taxon>
        <taxon>Oryzoideae</taxon>
        <taxon>Oryzeae</taxon>
        <taxon>Oryzinae</taxon>
        <taxon>Oryza</taxon>
        <taxon>Oryza meyeriana</taxon>
    </lineage>
</organism>
<comment type="caution">
    <text evidence="1">The sequence shown here is derived from an EMBL/GenBank/DDBJ whole genome shotgun (WGS) entry which is preliminary data.</text>
</comment>
<name>A0A6G1C3R2_9ORYZ</name>
<dbReference type="Proteomes" id="UP000479710">
    <property type="component" value="Unassembled WGS sequence"/>
</dbReference>
<gene>
    <name evidence="1" type="ORF">E2562_008605</name>
</gene>
<dbReference type="EMBL" id="SPHZ02000010">
    <property type="protein sequence ID" value="KAF0895295.1"/>
    <property type="molecule type" value="Genomic_DNA"/>
</dbReference>
<evidence type="ECO:0000313" key="2">
    <source>
        <dbReference type="Proteomes" id="UP000479710"/>
    </source>
</evidence>
<proteinExistence type="predicted"/>
<evidence type="ECO:0000313" key="1">
    <source>
        <dbReference type="EMBL" id="KAF0895295.1"/>
    </source>
</evidence>
<sequence>MSTEEAAAAVATTKVKVVAATRKAKDGSAATAFSAVGRGHIRAAATHPFGRGNGSAVAAHIPIGRGHIPAATTSINFLAASTRVHTGCGSAVASGVADAPPIDGRQGYIAVRSPDGGYFYILNHKQ</sequence>
<keyword evidence="2" id="KW-1185">Reference proteome</keyword>
<accession>A0A6G1C3R2</accession>
<reference evidence="1 2" key="1">
    <citation type="submission" date="2019-11" db="EMBL/GenBank/DDBJ databases">
        <title>Whole genome sequence of Oryza granulata.</title>
        <authorList>
            <person name="Li W."/>
        </authorList>
    </citation>
    <scope>NUCLEOTIDE SEQUENCE [LARGE SCALE GENOMIC DNA]</scope>
    <source>
        <strain evidence="2">cv. Menghai</strain>
        <tissue evidence="1">Leaf</tissue>
    </source>
</reference>